<dbReference type="Proteomes" id="UP000236161">
    <property type="component" value="Unassembled WGS sequence"/>
</dbReference>
<dbReference type="AlphaFoldDB" id="A0A2I0A9E2"/>
<evidence type="ECO:0000256" key="1">
    <source>
        <dbReference type="SAM" id="Coils"/>
    </source>
</evidence>
<reference evidence="2 3" key="1">
    <citation type="journal article" date="2017" name="Nature">
        <title>The Apostasia genome and the evolution of orchids.</title>
        <authorList>
            <person name="Zhang G.Q."/>
            <person name="Liu K.W."/>
            <person name="Li Z."/>
            <person name="Lohaus R."/>
            <person name="Hsiao Y.Y."/>
            <person name="Niu S.C."/>
            <person name="Wang J.Y."/>
            <person name="Lin Y.C."/>
            <person name="Xu Q."/>
            <person name="Chen L.J."/>
            <person name="Yoshida K."/>
            <person name="Fujiwara S."/>
            <person name="Wang Z.W."/>
            <person name="Zhang Y.Q."/>
            <person name="Mitsuda N."/>
            <person name="Wang M."/>
            <person name="Liu G.H."/>
            <person name="Pecoraro L."/>
            <person name="Huang H.X."/>
            <person name="Xiao X.J."/>
            <person name="Lin M."/>
            <person name="Wu X.Y."/>
            <person name="Wu W.L."/>
            <person name="Chen Y.Y."/>
            <person name="Chang S.B."/>
            <person name="Sakamoto S."/>
            <person name="Ohme-Takagi M."/>
            <person name="Yagi M."/>
            <person name="Zeng S.J."/>
            <person name="Shen C.Y."/>
            <person name="Yeh C.M."/>
            <person name="Luo Y.B."/>
            <person name="Tsai W.C."/>
            <person name="Van de Peer Y."/>
            <person name="Liu Z.J."/>
        </authorList>
    </citation>
    <scope>NUCLEOTIDE SEQUENCE [LARGE SCALE GENOMIC DNA]</scope>
    <source>
        <strain evidence="3">cv. Shenzhen</strain>
        <tissue evidence="2">Stem</tissue>
    </source>
</reference>
<feature type="coiled-coil region" evidence="1">
    <location>
        <begin position="108"/>
        <end position="142"/>
    </location>
</feature>
<gene>
    <name evidence="2" type="ORF">AXF42_Ash014103</name>
</gene>
<dbReference type="PANTHER" id="PTHR47747">
    <property type="entry name" value="RIBONUCLEASE P PROTEIN SUBUNIT P38-LIKE PROTEIN"/>
    <property type="match status" value="1"/>
</dbReference>
<sequence>MAVEDENPKPLFSSPSSTECCSALLSSYVGISFAVFLGFLPRSSISHVASLQSRNRILSLKLFHAEDQLRQMRFRRKEDSKANARVVEIFASHRHAWQEEEKRLLLRIDAAAEQVSALRSRISELESSEIELRSAVEGLQREVAERDDMLDYMSNRVEVPVVAEEGEVGHKEAEEVLVDEEDERDYCGDYTKIARVILPEGKDPAVEASFVDWSGELEEMAMTYCQESGFGRDYFQAAATSELLMQSPSRGWQDNHFDSLQSTYHVKHLLARREYPWKVGSDSVGISSKLKLLEEELCNLEKIGKGEVSKVPSLLRKQAKRHQSLASKIDDLCRRMQVSEPCESSLSPEFRTQRQAEFLMEALRLQHRATETRQKLTPVHAEAAKSYLGDELTAQGKISARRSIDFIRSNMKEIQRNLEIWLARIMGDLEGILARDGAPRVREYYISRYPFVQ</sequence>
<name>A0A2I0A9E2_9ASPA</name>
<dbReference type="STRING" id="1088818.A0A2I0A9E2"/>
<evidence type="ECO:0000313" key="3">
    <source>
        <dbReference type="Proteomes" id="UP000236161"/>
    </source>
</evidence>
<protein>
    <submittedName>
        <fullName evidence="2">Uncharacterized protein</fullName>
    </submittedName>
</protein>
<proteinExistence type="predicted"/>
<keyword evidence="3" id="KW-1185">Reference proteome</keyword>
<evidence type="ECO:0000313" key="2">
    <source>
        <dbReference type="EMBL" id="PKA52166.1"/>
    </source>
</evidence>
<dbReference type="EMBL" id="KZ452009">
    <property type="protein sequence ID" value="PKA52166.1"/>
    <property type="molecule type" value="Genomic_DNA"/>
</dbReference>
<organism evidence="2 3">
    <name type="scientific">Apostasia shenzhenica</name>
    <dbReference type="NCBI Taxonomy" id="1088818"/>
    <lineage>
        <taxon>Eukaryota</taxon>
        <taxon>Viridiplantae</taxon>
        <taxon>Streptophyta</taxon>
        <taxon>Embryophyta</taxon>
        <taxon>Tracheophyta</taxon>
        <taxon>Spermatophyta</taxon>
        <taxon>Magnoliopsida</taxon>
        <taxon>Liliopsida</taxon>
        <taxon>Asparagales</taxon>
        <taxon>Orchidaceae</taxon>
        <taxon>Apostasioideae</taxon>
        <taxon>Apostasia</taxon>
    </lineage>
</organism>
<accession>A0A2I0A9E2</accession>
<keyword evidence="1" id="KW-0175">Coiled coil</keyword>
<dbReference type="OrthoDB" id="751422at2759"/>
<dbReference type="PANTHER" id="PTHR47747:SF3">
    <property type="entry name" value="OS03G0853600 PROTEIN"/>
    <property type="match status" value="1"/>
</dbReference>